<proteinExistence type="predicted"/>
<accession>A0A0A9E0S7</accession>
<feature type="compositionally biased region" description="Acidic residues" evidence="1">
    <location>
        <begin position="60"/>
        <end position="70"/>
    </location>
</feature>
<sequence>MEEKKNPMLVHDAIIHRSGDNVYLKKVIKQLNIEDGLPEINNAHKQERVANEGGAVNENALDDFIDEQDENGSSWSDEELGKHSPNVQEEHVSGNADDDLGDIFDWY</sequence>
<feature type="region of interest" description="Disordered" evidence="1">
    <location>
        <begin position="50"/>
        <end position="107"/>
    </location>
</feature>
<name>A0A0A9E0S7_ARUDO</name>
<feature type="compositionally biased region" description="Acidic residues" evidence="1">
    <location>
        <begin position="96"/>
        <end position="107"/>
    </location>
</feature>
<evidence type="ECO:0000313" key="2">
    <source>
        <dbReference type="EMBL" id="JAD94434.1"/>
    </source>
</evidence>
<organism evidence="2">
    <name type="scientific">Arundo donax</name>
    <name type="common">Giant reed</name>
    <name type="synonym">Donax arundinaceus</name>
    <dbReference type="NCBI Taxonomy" id="35708"/>
    <lineage>
        <taxon>Eukaryota</taxon>
        <taxon>Viridiplantae</taxon>
        <taxon>Streptophyta</taxon>
        <taxon>Embryophyta</taxon>
        <taxon>Tracheophyta</taxon>
        <taxon>Spermatophyta</taxon>
        <taxon>Magnoliopsida</taxon>
        <taxon>Liliopsida</taxon>
        <taxon>Poales</taxon>
        <taxon>Poaceae</taxon>
        <taxon>PACMAD clade</taxon>
        <taxon>Arundinoideae</taxon>
        <taxon>Arundineae</taxon>
        <taxon>Arundo</taxon>
    </lineage>
</organism>
<reference evidence="2" key="1">
    <citation type="submission" date="2014-09" db="EMBL/GenBank/DDBJ databases">
        <authorList>
            <person name="Magalhaes I.L.F."/>
            <person name="Oliveira U."/>
            <person name="Santos F.R."/>
            <person name="Vidigal T.H.D.A."/>
            <person name="Brescovit A.D."/>
            <person name="Santos A.J."/>
        </authorList>
    </citation>
    <scope>NUCLEOTIDE SEQUENCE</scope>
    <source>
        <tissue evidence="2">Shoot tissue taken approximately 20 cm above the soil surface</tissue>
    </source>
</reference>
<dbReference type="AlphaFoldDB" id="A0A0A9E0S7"/>
<evidence type="ECO:0000256" key="1">
    <source>
        <dbReference type="SAM" id="MobiDB-lite"/>
    </source>
</evidence>
<dbReference type="EMBL" id="GBRH01203461">
    <property type="protein sequence ID" value="JAD94434.1"/>
    <property type="molecule type" value="Transcribed_RNA"/>
</dbReference>
<protein>
    <submittedName>
        <fullName evidence="2">Uncharacterized protein</fullName>
    </submittedName>
</protein>
<reference evidence="2" key="2">
    <citation type="journal article" date="2015" name="Data Brief">
        <title>Shoot transcriptome of the giant reed, Arundo donax.</title>
        <authorList>
            <person name="Barrero R.A."/>
            <person name="Guerrero F.D."/>
            <person name="Moolhuijzen P."/>
            <person name="Goolsby J.A."/>
            <person name="Tidwell J."/>
            <person name="Bellgard S.E."/>
            <person name="Bellgard M.I."/>
        </authorList>
    </citation>
    <scope>NUCLEOTIDE SEQUENCE</scope>
    <source>
        <tissue evidence="2">Shoot tissue taken approximately 20 cm above the soil surface</tissue>
    </source>
</reference>